<dbReference type="Pfam" id="PF00069">
    <property type="entry name" value="Pkinase"/>
    <property type="match status" value="1"/>
</dbReference>
<dbReference type="PROSITE" id="PS00107">
    <property type="entry name" value="PROTEIN_KINASE_ATP"/>
    <property type="match status" value="1"/>
</dbReference>
<dbReference type="InterPro" id="IPR008271">
    <property type="entry name" value="Ser/Thr_kinase_AS"/>
</dbReference>
<dbReference type="SMART" id="SM00220">
    <property type="entry name" value="S_TKc"/>
    <property type="match status" value="1"/>
</dbReference>
<dbReference type="GO" id="GO:0000045">
    <property type="term" value="P:autophagosome assembly"/>
    <property type="evidence" value="ECO:0007669"/>
    <property type="project" value="TreeGrafter"/>
</dbReference>
<dbReference type="GO" id="GO:0010506">
    <property type="term" value="P:regulation of autophagy"/>
    <property type="evidence" value="ECO:0007669"/>
    <property type="project" value="InterPro"/>
</dbReference>
<name>A0A6C0H2F5_9ZZZZ</name>
<evidence type="ECO:0000256" key="2">
    <source>
        <dbReference type="ARBA" id="ARBA00022741"/>
    </source>
</evidence>
<evidence type="ECO:0000256" key="3">
    <source>
        <dbReference type="ARBA" id="ARBA00022777"/>
    </source>
</evidence>
<dbReference type="EMBL" id="MN739858">
    <property type="protein sequence ID" value="QHT74732.1"/>
    <property type="molecule type" value="Genomic_DNA"/>
</dbReference>
<dbReference type="GO" id="GO:0004674">
    <property type="term" value="F:protein serine/threonine kinase activity"/>
    <property type="evidence" value="ECO:0007669"/>
    <property type="project" value="InterPro"/>
</dbReference>
<dbReference type="PROSITE" id="PS00108">
    <property type="entry name" value="PROTEIN_KINASE_ST"/>
    <property type="match status" value="1"/>
</dbReference>
<dbReference type="SUPFAM" id="SSF56112">
    <property type="entry name" value="Protein kinase-like (PK-like)"/>
    <property type="match status" value="1"/>
</dbReference>
<dbReference type="GO" id="GO:0016020">
    <property type="term" value="C:membrane"/>
    <property type="evidence" value="ECO:0007669"/>
    <property type="project" value="TreeGrafter"/>
</dbReference>
<dbReference type="PANTHER" id="PTHR24348">
    <property type="entry name" value="SERINE/THREONINE-PROTEIN KINASE UNC-51-RELATED"/>
    <property type="match status" value="1"/>
</dbReference>
<dbReference type="InterPro" id="IPR017441">
    <property type="entry name" value="Protein_kinase_ATP_BS"/>
</dbReference>
<dbReference type="InterPro" id="IPR011009">
    <property type="entry name" value="Kinase-like_dom_sf"/>
</dbReference>
<organism evidence="6">
    <name type="scientific">viral metagenome</name>
    <dbReference type="NCBI Taxonomy" id="1070528"/>
    <lineage>
        <taxon>unclassified sequences</taxon>
        <taxon>metagenomes</taxon>
        <taxon>organismal metagenomes</taxon>
    </lineage>
</organism>
<evidence type="ECO:0000256" key="4">
    <source>
        <dbReference type="ARBA" id="ARBA00022840"/>
    </source>
</evidence>
<evidence type="ECO:0000259" key="5">
    <source>
        <dbReference type="PROSITE" id="PS50011"/>
    </source>
</evidence>
<dbReference type="InterPro" id="IPR045269">
    <property type="entry name" value="Atg1-like"/>
</dbReference>
<keyword evidence="4" id="KW-0067">ATP-binding</keyword>
<dbReference type="AlphaFoldDB" id="A0A6C0H2F5"/>
<dbReference type="GO" id="GO:0005829">
    <property type="term" value="C:cytosol"/>
    <property type="evidence" value="ECO:0007669"/>
    <property type="project" value="TreeGrafter"/>
</dbReference>
<evidence type="ECO:0000313" key="6">
    <source>
        <dbReference type="EMBL" id="QHT74732.1"/>
    </source>
</evidence>
<dbReference type="CDD" id="cd00180">
    <property type="entry name" value="PKc"/>
    <property type="match status" value="1"/>
</dbReference>
<dbReference type="Gene3D" id="1.10.510.10">
    <property type="entry name" value="Transferase(Phosphotransferase) domain 1"/>
    <property type="match status" value="1"/>
</dbReference>
<keyword evidence="1" id="KW-0808">Transferase</keyword>
<evidence type="ECO:0000256" key="1">
    <source>
        <dbReference type="ARBA" id="ARBA00022679"/>
    </source>
</evidence>
<protein>
    <recommendedName>
        <fullName evidence="5">Protein kinase domain-containing protein</fullName>
    </recommendedName>
</protein>
<dbReference type="GO" id="GO:0005776">
    <property type="term" value="C:autophagosome"/>
    <property type="evidence" value="ECO:0007669"/>
    <property type="project" value="TreeGrafter"/>
</dbReference>
<dbReference type="InterPro" id="IPR000719">
    <property type="entry name" value="Prot_kinase_dom"/>
</dbReference>
<dbReference type="PANTHER" id="PTHR24348:SF22">
    <property type="entry name" value="NON-SPECIFIC SERINE_THREONINE PROTEIN KINASE"/>
    <property type="match status" value="1"/>
</dbReference>
<reference evidence="6" key="1">
    <citation type="journal article" date="2020" name="Nature">
        <title>Giant virus diversity and host interactions through global metagenomics.</title>
        <authorList>
            <person name="Schulz F."/>
            <person name="Roux S."/>
            <person name="Paez-Espino D."/>
            <person name="Jungbluth S."/>
            <person name="Walsh D.A."/>
            <person name="Denef V.J."/>
            <person name="McMahon K.D."/>
            <person name="Konstantinidis K.T."/>
            <person name="Eloe-Fadrosh E.A."/>
            <person name="Kyrpides N.C."/>
            <person name="Woyke T."/>
        </authorList>
    </citation>
    <scope>NUCLEOTIDE SEQUENCE</scope>
    <source>
        <strain evidence="6">GVMAG-M-3300023179-62</strain>
    </source>
</reference>
<feature type="domain" description="Protein kinase" evidence="5">
    <location>
        <begin position="9"/>
        <end position="260"/>
    </location>
</feature>
<dbReference type="Gene3D" id="3.30.200.20">
    <property type="entry name" value="Phosphorylase Kinase, domain 1"/>
    <property type="match status" value="1"/>
</dbReference>
<keyword evidence="3" id="KW-0418">Kinase</keyword>
<accession>A0A6C0H2F5</accession>
<dbReference type="PROSITE" id="PS50011">
    <property type="entry name" value="PROTEIN_KINASE_DOM"/>
    <property type="match status" value="1"/>
</dbReference>
<keyword evidence="2" id="KW-0547">Nucleotide-binding</keyword>
<dbReference type="GO" id="GO:0000407">
    <property type="term" value="C:phagophore assembly site"/>
    <property type="evidence" value="ECO:0007669"/>
    <property type="project" value="TreeGrafter"/>
</dbReference>
<proteinExistence type="predicted"/>
<sequence length="352" mass="40346">MQSTSGRFYEICEQIGSGTYGTVFSVTRDDGAHFAFKKFEKTSLDLDIGALREISILSILKNSPPECGLMKMEDIIVMDDEEKTVGVIMKRYNIDLHEALRKKILTKKDRKRIALKLLEAVAFLHNNGIIHRDIKPENILLDDNLNPVLTDFTLSKVFTGVCMRGTHTGKIATVTYRAPEVVAKKPYGFPADAWSLGVVFYELFGKKEFTFEKDKEALDFIYKQAPKFKVNKIGNMLRGLLTFDPKERWSAQRVLESKVFGDTQIQSQKIWIPINNCNVKNEVSDMCENFESEKRITRWAAQMYIDRTGCSIHSATELACKFYETEPISSESDDFAEEEMMILQNMNYNLFI</sequence>
<dbReference type="GO" id="GO:0005524">
    <property type="term" value="F:ATP binding"/>
    <property type="evidence" value="ECO:0007669"/>
    <property type="project" value="UniProtKB-KW"/>
</dbReference>